<feature type="region of interest" description="Disordered" evidence="4">
    <location>
        <begin position="17"/>
        <end position="62"/>
    </location>
</feature>
<dbReference type="GO" id="GO:0006412">
    <property type="term" value="P:translation"/>
    <property type="evidence" value="ECO:0007669"/>
    <property type="project" value="UniProtKB-KW"/>
</dbReference>
<dbReference type="Gene3D" id="3.30.1360.40">
    <property type="match status" value="1"/>
</dbReference>
<comment type="similarity">
    <text evidence="1">Belongs to the RRF family.</text>
</comment>
<dbReference type="Pfam" id="PF01765">
    <property type="entry name" value="RRF"/>
    <property type="match status" value="1"/>
</dbReference>
<evidence type="ECO:0000256" key="1">
    <source>
        <dbReference type="ARBA" id="ARBA00005912"/>
    </source>
</evidence>
<evidence type="ECO:0000256" key="4">
    <source>
        <dbReference type="SAM" id="MobiDB-lite"/>
    </source>
</evidence>
<dbReference type="GO" id="GO:0043023">
    <property type="term" value="F:ribosomal large subunit binding"/>
    <property type="evidence" value="ECO:0007669"/>
    <property type="project" value="TreeGrafter"/>
</dbReference>
<evidence type="ECO:0000259" key="5">
    <source>
        <dbReference type="Pfam" id="PF01765"/>
    </source>
</evidence>
<dbReference type="Proteomes" id="UP000054549">
    <property type="component" value="Unassembled WGS sequence"/>
</dbReference>
<proteinExistence type="inferred from homology"/>
<organism evidence="6 7">
    <name type="scientific">Amanita muscaria (strain Koide BX008)</name>
    <dbReference type="NCBI Taxonomy" id="946122"/>
    <lineage>
        <taxon>Eukaryota</taxon>
        <taxon>Fungi</taxon>
        <taxon>Dikarya</taxon>
        <taxon>Basidiomycota</taxon>
        <taxon>Agaricomycotina</taxon>
        <taxon>Agaricomycetes</taxon>
        <taxon>Agaricomycetidae</taxon>
        <taxon>Agaricales</taxon>
        <taxon>Pluteineae</taxon>
        <taxon>Amanitaceae</taxon>
        <taxon>Amanita</taxon>
    </lineage>
</organism>
<sequence>MLLRTCALQITRTCPPLVSSTSSSSLGTRHASSKSKSKGKAQETGPKEHNKPKEKVVSTASLIPGSKQPITDAAALEEYAKAEATMRTAVDWFRKECAAAESRASGRVTPAILAPVRVKLPGSDNTVALEQAATVGVRDGSVLIVSVFDESYSIKQVEQAIYDAKIPHVVPQKTDGRTIKVPIPKPTVEARLAEYTAQQRKVEDIRVQIRKAFQTSVKRGKYGKHSIELSEFQKLSDRHISDVDQILASLKKATGSR</sequence>
<keyword evidence="2" id="KW-0648">Protein biosynthesis</keyword>
<feature type="domain" description="Ribosome recycling factor" evidence="5">
    <location>
        <begin position="104"/>
        <end position="252"/>
    </location>
</feature>
<dbReference type="HOGENOM" id="CLU_092155_0_0_1"/>
<evidence type="ECO:0000313" key="7">
    <source>
        <dbReference type="Proteomes" id="UP000054549"/>
    </source>
</evidence>
<protein>
    <recommendedName>
        <fullName evidence="5">Ribosome recycling factor domain-containing protein</fullName>
    </recommendedName>
</protein>
<dbReference type="InParanoid" id="A0A0C2WLW1"/>
<dbReference type="InterPro" id="IPR023584">
    <property type="entry name" value="Ribosome_recyc_fac_dom"/>
</dbReference>
<name>A0A0C2WLW1_AMAMK</name>
<dbReference type="PANTHER" id="PTHR20982:SF3">
    <property type="entry name" value="MITOCHONDRIAL RIBOSOME RECYCLING FACTOR PSEUDO 1"/>
    <property type="match status" value="1"/>
</dbReference>
<dbReference type="OrthoDB" id="407355at2759"/>
<reference evidence="6 7" key="1">
    <citation type="submission" date="2014-04" db="EMBL/GenBank/DDBJ databases">
        <title>Evolutionary Origins and Diversification of the Mycorrhizal Mutualists.</title>
        <authorList>
            <consortium name="DOE Joint Genome Institute"/>
            <consortium name="Mycorrhizal Genomics Consortium"/>
            <person name="Kohler A."/>
            <person name="Kuo A."/>
            <person name="Nagy L.G."/>
            <person name="Floudas D."/>
            <person name="Copeland A."/>
            <person name="Barry K.W."/>
            <person name="Cichocki N."/>
            <person name="Veneault-Fourrey C."/>
            <person name="LaButti K."/>
            <person name="Lindquist E.A."/>
            <person name="Lipzen A."/>
            <person name="Lundell T."/>
            <person name="Morin E."/>
            <person name="Murat C."/>
            <person name="Riley R."/>
            <person name="Ohm R."/>
            <person name="Sun H."/>
            <person name="Tunlid A."/>
            <person name="Henrissat B."/>
            <person name="Grigoriev I.V."/>
            <person name="Hibbett D.S."/>
            <person name="Martin F."/>
        </authorList>
    </citation>
    <scope>NUCLEOTIDE SEQUENCE [LARGE SCALE GENOMIC DNA]</scope>
    <source>
        <strain evidence="6 7">Koide BX008</strain>
    </source>
</reference>
<feature type="compositionally biased region" description="Basic and acidic residues" evidence="4">
    <location>
        <begin position="45"/>
        <end position="56"/>
    </location>
</feature>
<evidence type="ECO:0000256" key="3">
    <source>
        <dbReference type="ARBA" id="ARBA00024909"/>
    </source>
</evidence>
<dbReference type="STRING" id="946122.A0A0C2WLW1"/>
<dbReference type="AlphaFoldDB" id="A0A0C2WLW1"/>
<keyword evidence="7" id="KW-1185">Reference proteome</keyword>
<dbReference type="PANTHER" id="PTHR20982">
    <property type="entry name" value="RIBOSOME RECYCLING FACTOR"/>
    <property type="match status" value="1"/>
</dbReference>
<comment type="function">
    <text evidence="3">Necessary for protein synthesis in mitochondria. Functions as a ribosome recycling factor in mitochondria.</text>
</comment>
<dbReference type="InterPro" id="IPR002661">
    <property type="entry name" value="Ribosome_recyc_fac"/>
</dbReference>
<dbReference type="SUPFAM" id="SSF55194">
    <property type="entry name" value="Ribosome recycling factor, RRF"/>
    <property type="match status" value="1"/>
</dbReference>
<evidence type="ECO:0000256" key="2">
    <source>
        <dbReference type="ARBA" id="ARBA00022917"/>
    </source>
</evidence>
<feature type="compositionally biased region" description="Low complexity" evidence="4">
    <location>
        <begin position="19"/>
        <end position="30"/>
    </location>
</feature>
<accession>A0A0C2WLW1</accession>
<dbReference type="EMBL" id="KN818360">
    <property type="protein sequence ID" value="KIL57701.1"/>
    <property type="molecule type" value="Genomic_DNA"/>
</dbReference>
<gene>
    <name evidence="6" type="ORF">M378DRAFT_365104</name>
</gene>
<dbReference type="Gene3D" id="1.10.132.20">
    <property type="entry name" value="Ribosome-recycling factor"/>
    <property type="match status" value="1"/>
</dbReference>
<dbReference type="InterPro" id="IPR036191">
    <property type="entry name" value="RRF_sf"/>
</dbReference>
<dbReference type="GO" id="GO:0005739">
    <property type="term" value="C:mitochondrion"/>
    <property type="evidence" value="ECO:0007669"/>
    <property type="project" value="TreeGrafter"/>
</dbReference>
<evidence type="ECO:0000313" key="6">
    <source>
        <dbReference type="EMBL" id="KIL57701.1"/>
    </source>
</evidence>